<dbReference type="Proteomes" id="UP000587527">
    <property type="component" value="Unassembled WGS sequence"/>
</dbReference>
<sequence>MTRAEALYAAGRAANTDMRPVLAARRLRAALRALGEAPAVAVSGETGPADLLRGRILVTLALAESEQGRIETGLRLLGEAEAFLPPGERGVLHGQRGMLLRRTGRDDLALEEYAAALAVLTERGESEGMARVLLNRAVLHMAAVRSGLARADLRRCLELATRHGLGHLAVKARHNLGYLDYLAGDIPSALRRYASAARDYTELIPGMLPVLSLDRARALLAAGLFVEADRELATALAQLGAQRLSQDHAEAHLARAEASLLAGRPAAARTWARRAHALFRRRDNPRWAARALLVVLRADHATGARPAAVAQRARTIEALMRGLGLPEDARVAGLLGARALVASGEVDRAARAVAAGAPGRADRLDTRLLWRLASAEVAASAGRRRESSRHLVAGLHTLQRYRSQLGNLDLQTGAAVHGRDLARRGLSAALATGSVGEIFRWAERVRAQALLTPQVRPPQDPEAAAALEELRGVRVAMRQAELSGRPARALRLRGEALQRTIREHAWFAAGTRGQARQVLLAQIRAELGEAAMVLYLPDGPDLRALVLAGGRAKVVRLGRIADAEEALLRLRADLDAQAGRAMPERLSTAVRAATRRNAAMLGALVLDPLLDLVGDRDIVVVPTGILVTVPWSVLPAAAGRPVTVAPSASTWSAARSRLLGRVEPSTRTLLVAGPGNDRGVPEVAAIAELRAKATVLIGSAATPAATLAAFAEADLAHVAAHGHHHTDNALFSGLELEGGPLMGYDLQHLPNTPAMVVLSSCDLGLHDVRPGDETLGMATALLSAGASTVVASVGRVADEAAMSVMTAYHRALGDGLPPAAALAVATPADSLAGFICFGAG</sequence>
<evidence type="ECO:0000313" key="3">
    <source>
        <dbReference type="Proteomes" id="UP000587527"/>
    </source>
</evidence>
<feature type="domain" description="CHAT" evidence="1">
    <location>
        <begin position="600"/>
        <end position="825"/>
    </location>
</feature>
<proteinExistence type="predicted"/>
<gene>
    <name evidence="2" type="ORF">F4553_006055</name>
</gene>
<name>A0A841C168_9ACTN</name>
<accession>A0A841C168</accession>
<reference evidence="2 3" key="1">
    <citation type="submission" date="2020-08" db="EMBL/GenBank/DDBJ databases">
        <title>Sequencing the genomes of 1000 actinobacteria strains.</title>
        <authorList>
            <person name="Klenk H.-P."/>
        </authorList>
    </citation>
    <scope>NUCLEOTIDE SEQUENCE [LARGE SCALE GENOMIC DNA]</scope>
    <source>
        <strain evidence="2 3">DSM 45362</strain>
    </source>
</reference>
<dbReference type="Pfam" id="PF12770">
    <property type="entry name" value="CHAT"/>
    <property type="match status" value="1"/>
</dbReference>
<keyword evidence="3" id="KW-1185">Reference proteome</keyword>
<evidence type="ECO:0000313" key="2">
    <source>
        <dbReference type="EMBL" id="MBB5872621.1"/>
    </source>
</evidence>
<organism evidence="2 3">
    <name type="scientific">Allocatelliglobosispora scoriae</name>
    <dbReference type="NCBI Taxonomy" id="643052"/>
    <lineage>
        <taxon>Bacteria</taxon>
        <taxon>Bacillati</taxon>
        <taxon>Actinomycetota</taxon>
        <taxon>Actinomycetes</taxon>
        <taxon>Micromonosporales</taxon>
        <taxon>Micromonosporaceae</taxon>
        <taxon>Allocatelliglobosispora</taxon>
    </lineage>
</organism>
<dbReference type="InterPro" id="IPR019734">
    <property type="entry name" value="TPR_rpt"/>
</dbReference>
<dbReference type="RefSeq" id="WP_184842545.1">
    <property type="nucleotide sequence ID" value="NZ_JACHMN010000003.1"/>
</dbReference>
<dbReference type="SUPFAM" id="SSF48452">
    <property type="entry name" value="TPR-like"/>
    <property type="match status" value="2"/>
</dbReference>
<dbReference type="SMART" id="SM00028">
    <property type="entry name" value="TPR"/>
    <property type="match status" value="3"/>
</dbReference>
<dbReference type="Gene3D" id="1.25.40.10">
    <property type="entry name" value="Tetratricopeptide repeat domain"/>
    <property type="match status" value="1"/>
</dbReference>
<dbReference type="InterPro" id="IPR024983">
    <property type="entry name" value="CHAT_dom"/>
</dbReference>
<dbReference type="EMBL" id="JACHMN010000003">
    <property type="protein sequence ID" value="MBB5872621.1"/>
    <property type="molecule type" value="Genomic_DNA"/>
</dbReference>
<protein>
    <submittedName>
        <fullName evidence="2">Tetratricopeptide (TPR) repeat protein</fullName>
    </submittedName>
</protein>
<dbReference type="AlphaFoldDB" id="A0A841C168"/>
<evidence type="ECO:0000259" key="1">
    <source>
        <dbReference type="Pfam" id="PF12770"/>
    </source>
</evidence>
<dbReference type="InterPro" id="IPR011990">
    <property type="entry name" value="TPR-like_helical_dom_sf"/>
</dbReference>
<comment type="caution">
    <text evidence="2">The sequence shown here is derived from an EMBL/GenBank/DDBJ whole genome shotgun (WGS) entry which is preliminary data.</text>
</comment>